<dbReference type="AlphaFoldDB" id="A0A5N6ND53"/>
<sequence length="364" mass="41364">MSQVRHYLWDAPDLFKIGADQILRRCIPEEEVTEVLKHAHSSACGGHFSGQKTGHRVLNCGFYWPTLFKDAFEFAKNYVNCQKMGEISKRNEMPMQPILVVDIFDVWGIDFMGPFPISMGNQYILVAVDYVSKWVEAITTRKNDHSVVCKFVQSNIFSRFGIPRVIISDGGSHFKNFHFGKLFKRYGVDHRIATPYHPQTSGQVKVSNRQIKEILQKTVRPDRKDWSTKLNDALWAYRTAYKTPIGTTPYRLVYGTCCHLPMELAHRAIWAVKKRVNYMDGPCGLPRLHGWSLTSRNYNGGRILCKTVQNTLHHKHFLSLEMEKGSCSSSSSTYHLSAATTSTELLFADPPSVGSSSSSPWLPP</sequence>
<dbReference type="Pfam" id="PF00665">
    <property type="entry name" value="rve"/>
    <property type="match status" value="1"/>
</dbReference>
<feature type="domain" description="Integrase catalytic" evidence="1">
    <location>
        <begin position="93"/>
        <end position="257"/>
    </location>
</feature>
<proteinExistence type="predicted"/>
<organism evidence="2 3">
    <name type="scientific">Mikania micrantha</name>
    <name type="common">bitter vine</name>
    <dbReference type="NCBI Taxonomy" id="192012"/>
    <lineage>
        <taxon>Eukaryota</taxon>
        <taxon>Viridiplantae</taxon>
        <taxon>Streptophyta</taxon>
        <taxon>Embryophyta</taxon>
        <taxon>Tracheophyta</taxon>
        <taxon>Spermatophyta</taxon>
        <taxon>Magnoliopsida</taxon>
        <taxon>eudicotyledons</taxon>
        <taxon>Gunneridae</taxon>
        <taxon>Pentapetalae</taxon>
        <taxon>asterids</taxon>
        <taxon>campanulids</taxon>
        <taxon>Asterales</taxon>
        <taxon>Asteraceae</taxon>
        <taxon>Asteroideae</taxon>
        <taxon>Heliantheae alliance</taxon>
        <taxon>Eupatorieae</taxon>
        <taxon>Mikania</taxon>
    </lineage>
</organism>
<dbReference type="InterPro" id="IPR001584">
    <property type="entry name" value="Integrase_cat-core"/>
</dbReference>
<dbReference type="Gene3D" id="3.30.420.10">
    <property type="entry name" value="Ribonuclease H-like superfamily/Ribonuclease H"/>
    <property type="match status" value="1"/>
</dbReference>
<dbReference type="Proteomes" id="UP000326396">
    <property type="component" value="Linkage Group LG2"/>
</dbReference>
<protein>
    <recommendedName>
        <fullName evidence="1">Integrase catalytic domain-containing protein</fullName>
    </recommendedName>
</protein>
<dbReference type="PROSITE" id="PS50994">
    <property type="entry name" value="INTEGRASE"/>
    <property type="match status" value="1"/>
</dbReference>
<evidence type="ECO:0000313" key="2">
    <source>
        <dbReference type="EMBL" id="KAD4584888.1"/>
    </source>
</evidence>
<dbReference type="InterPro" id="IPR052160">
    <property type="entry name" value="Gypsy_RT_Integrase-like"/>
</dbReference>
<comment type="caution">
    <text evidence="2">The sequence shown here is derived from an EMBL/GenBank/DDBJ whole genome shotgun (WGS) entry which is preliminary data.</text>
</comment>
<dbReference type="Gene3D" id="1.10.340.70">
    <property type="match status" value="1"/>
</dbReference>
<evidence type="ECO:0000313" key="3">
    <source>
        <dbReference type="Proteomes" id="UP000326396"/>
    </source>
</evidence>
<dbReference type="InterPro" id="IPR041588">
    <property type="entry name" value="Integrase_H2C2"/>
</dbReference>
<dbReference type="InterPro" id="IPR012337">
    <property type="entry name" value="RNaseH-like_sf"/>
</dbReference>
<dbReference type="Pfam" id="PF17921">
    <property type="entry name" value="Integrase_H2C2"/>
    <property type="match status" value="1"/>
</dbReference>
<dbReference type="EMBL" id="SZYD01000012">
    <property type="protein sequence ID" value="KAD4584888.1"/>
    <property type="molecule type" value="Genomic_DNA"/>
</dbReference>
<dbReference type="InterPro" id="IPR036397">
    <property type="entry name" value="RNaseH_sf"/>
</dbReference>
<name>A0A5N6ND53_9ASTR</name>
<dbReference type="PANTHER" id="PTHR47266">
    <property type="entry name" value="ENDONUCLEASE-RELATED"/>
    <property type="match status" value="1"/>
</dbReference>
<keyword evidence="3" id="KW-1185">Reference proteome</keyword>
<dbReference type="SUPFAM" id="SSF53098">
    <property type="entry name" value="Ribonuclease H-like"/>
    <property type="match status" value="1"/>
</dbReference>
<dbReference type="GO" id="GO:0015074">
    <property type="term" value="P:DNA integration"/>
    <property type="evidence" value="ECO:0007669"/>
    <property type="project" value="InterPro"/>
</dbReference>
<dbReference type="OrthoDB" id="1700743at2759"/>
<accession>A0A5N6ND53</accession>
<reference evidence="2 3" key="1">
    <citation type="submission" date="2019-05" db="EMBL/GenBank/DDBJ databases">
        <title>Mikania micrantha, genome provides insights into the molecular mechanism of rapid growth.</title>
        <authorList>
            <person name="Liu B."/>
        </authorList>
    </citation>
    <scope>NUCLEOTIDE SEQUENCE [LARGE SCALE GENOMIC DNA]</scope>
    <source>
        <strain evidence="2">NLD-2019</strain>
        <tissue evidence="2">Leaf</tissue>
    </source>
</reference>
<gene>
    <name evidence="2" type="ORF">E3N88_22489</name>
</gene>
<dbReference type="GO" id="GO:0003676">
    <property type="term" value="F:nucleic acid binding"/>
    <property type="evidence" value="ECO:0007669"/>
    <property type="project" value="InterPro"/>
</dbReference>
<evidence type="ECO:0000259" key="1">
    <source>
        <dbReference type="PROSITE" id="PS50994"/>
    </source>
</evidence>